<dbReference type="Proteomes" id="UP000628448">
    <property type="component" value="Unassembled WGS sequence"/>
</dbReference>
<evidence type="ECO:0000313" key="2">
    <source>
        <dbReference type="Proteomes" id="UP000628448"/>
    </source>
</evidence>
<proteinExistence type="predicted"/>
<gene>
    <name evidence="1" type="ORF">I5907_06550</name>
</gene>
<accession>A0A931E8X6</accession>
<dbReference type="EMBL" id="JADWYR010000001">
    <property type="protein sequence ID" value="MBG9375886.1"/>
    <property type="molecule type" value="Genomic_DNA"/>
</dbReference>
<comment type="caution">
    <text evidence="1">The sequence shown here is derived from an EMBL/GenBank/DDBJ whole genome shotgun (WGS) entry which is preliminary data.</text>
</comment>
<reference evidence="1" key="1">
    <citation type="submission" date="2020-11" db="EMBL/GenBank/DDBJ databases">
        <title>Bacterial whole genome sequence for Panacibacter sp. DH6.</title>
        <authorList>
            <person name="Le V."/>
            <person name="Ko S."/>
            <person name="Ahn C.-Y."/>
            <person name="Oh H.-M."/>
        </authorList>
    </citation>
    <scope>NUCLEOTIDE SEQUENCE</scope>
    <source>
        <strain evidence="1">DH6</strain>
    </source>
</reference>
<dbReference type="CDD" id="cd08916">
    <property type="entry name" value="TrHb3_P"/>
    <property type="match status" value="1"/>
</dbReference>
<dbReference type="RefSeq" id="WP_196989912.1">
    <property type="nucleotide sequence ID" value="NZ_JADWYR010000001.1"/>
</dbReference>
<organism evidence="1 2">
    <name type="scientific">Panacibacter microcysteis</name>
    <dbReference type="NCBI Taxonomy" id="2793269"/>
    <lineage>
        <taxon>Bacteria</taxon>
        <taxon>Pseudomonadati</taxon>
        <taxon>Bacteroidota</taxon>
        <taxon>Chitinophagia</taxon>
        <taxon>Chitinophagales</taxon>
        <taxon>Chitinophagaceae</taxon>
        <taxon>Panacibacter</taxon>
    </lineage>
</organism>
<sequence>MLPDIHDIDDIKLLVDTFYDKVKADGLIGYIFNDIARVDWPAHLPVMYNFWDSVIFNKGSYKGNAIAAHNGIHAKEPFTKAHFERWLQLFTKTVDELFAGEKAETAKQRAASIATIMQLKLIYHHPLTH</sequence>
<keyword evidence="2" id="KW-1185">Reference proteome</keyword>
<evidence type="ECO:0000313" key="1">
    <source>
        <dbReference type="EMBL" id="MBG9375886.1"/>
    </source>
</evidence>
<dbReference type="GO" id="GO:0019825">
    <property type="term" value="F:oxygen binding"/>
    <property type="evidence" value="ECO:0007669"/>
    <property type="project" value="InterPro"/>
</dbReference>
<dbReference type="AlphaFoldDB" id="A0A931E8X6"/>
<protein>
    <submittedName>
        <fullName evidence="1">Group III truncated hemoglobin</fullName>
    </submittedName>
</protein>
<dbReference type="InterPro" id="IPR009050">
    <property type="entry name" value="Globin-like_sf"/>
</dbReference>
<dbReference type="SUPFAM" id="SSF46458">
    <property type="entry name" value="Globin-like"/>
    <property type="match status" value="1"/>
</dbReference>
<name>A0A931E8X6_9BACT</name>
<dbReference type="GO" id="GO:0020037">
    <property type="term" value="F:heme binding"/>
    <property type="evidence" value="ECO:0007669"/>
    <property type="project" value="InterPro"/>
</dbReference>
<dbReference type="Gene3D" id="1.10.490.10">
    <property type="entry name" value="Globins"/>
    <property type="match status" value="1"/>
</dbReference>
<dbReference type="InterPro" id="IPR012292">
    <property type="entry name" value="Globin/Proto"/>
</dbReference>